<dbReference type="Pfam" id="PF13407">
    <property type="entry name" value="Peripla_BP_4"/>
    <property type="match status" value="1"/>
</dbReference>
<accession>A0A1Y5RPG0</accession>
<dbReference type="InterPro" id="IPR050555">
    <property type="entry name" value="Bact_Solute-Bind_Prot2"/>
</dbReference>
<dbReference type="STRING" id="658057.SAMN04488032_11719"/>
<feature type="signal peptide" evidence="3">
    <location>
        <begin position="1"/>
        <end position="27"/>
    </location>
</feature>
<dbReference type="CDD" id="cd01536">
    <property type="entry name" value="PBP1_ABC_sugar_binding-like"/>
    <property type="match status" value="1"/>
</dbReference>
<dbReference type="PROSITE" id="PS51318">
    <property type="entry name" value="TAT"/>
    <property type="match status" value="1"/>
</dbReference>
<dbReference type="SUPFAM" id="SSF53822">
    <property type="entry name" value="Periplasmic binding protein-like I"/>
    <property type="match status" value="1"/>
</dbReference>
<evidence type="ECO:0000256" key="1">
    <source>
        <dbReference type="ARBA" id="ARBA00004418"/>
    </source>
</evidence>
<dbReference type="PANTHER" id="PTHR30036">
    <property type="entry name" value="D-XYLOSE-BINDING PERIPLASMIC PROTEIN"/>
    <property type="match status" value="1"/>
</dbReference>
<dbReference type="InterPro" id="IPR006311">
    <property type="entry name" value="TAT_signal"/>
</dbReference>
<evidence type="ECO:0000256" key="2">
    <source>
        <dbReference type="ARBA" id="ARBA00007639"/>
    </source>
</evidence>
<dbReference type="EMBL" id="FWFW01000002">
    <property type="protein sequence ID" value="SLN22277.1"/>
    <property type="molecule type" value="Genomic_DNA"/>
</dbReference>
<reference evidence="5 6" key="1">
    <citation type="submission" date="2017-03" db="EMBL/GenBank/DDBJ databases">
        <authorList>
            <person name="Afonso C.L."/>
            <person name="Miller P.J."/>
            <person name="Scott M.A."/>
            <person name="Spackman E."/>
            <person name="Goraichik I."/>
            <person name="Dimitrov K.M."/>
            <person name="Suarez D.L."/>
            <person name="Swayne D.E."/>
        </authorList>
    </citation>
    <scope>NUCLEOTIDE SEQUENCE [LARGE SCALE GENOMIC DNA]</scope>
    <source>
        <strain evidence="5 6">CECT 7971</strain>
    </source>
</reference>
<evidence type="ECO:0000313" key="6">
    <source>
        <dbReference type="Proteomes" id="UP000193307"/>
    </source>
</evidence>
<feature type="domain" description="Periplasmic binding protein" evidence="4">
    <location>
        <begin position="52"/>
        <end position="304"/>
    </location>
</feature>
<comment type="subcellular location">
    <subcellularLocation>
        <location evidence="1">Periplasm</location>
    </subcellularLocation>
</comment>
<evidence type="ECO:0000313" key="5">
    <source>
        <dbReference type="EMBL" id="SLN22277.1"/>
    </source>
</evidence>
<keyword evidence="6" id="KW-1185">Reference proteome</keyword>
<name>A0A1Y5RPG0_9RHOB</name>
<dbReference type="AlphaFoldDB" id="A0A1Y5RPG0"/>
<evidence type="ECO:0000256" key="3">
    <source>
        <dbReference type="SAM" id="SignalP"/>
    </source>
</evidence>
<dbReference type="PANTHER" id="PTHR30036:SF7">
    <property type="entry name" value="ABC TRANSPORTER PERIPLASMIC-BINDING PROTEIN YPHF"/>
    <property type="match status" value="1"/>
</dbReference>
<keyword evidence="3" id="KW-0732">Signal</keyword>
<comment type="similarity">
    <text evidence="2">Belongs to the bacterial solute-binding protein 2 family.</text>
</comment>
<evidence type="ECO:0000259" key="4">
    <source>
        <dbReference type="Pfam" id="PF13407"/>
    </source>
</evidence>
<dbReference type="GO" id="GO:0030246">
    <property type="term" value="F:carbohydrate binding"/>
    <property type="evidence" value="ECO:0007669"/>
    <property type="project" value="TreeGrafter"/>
</dbReference>
<organism evidence="5 6">
    <name type="scientific">Pacificibacter marinus</name>
    <dbReference type="NCBI Taxonomy" id="658057"/>
    <lineage>
        <taxon>Bacteria</taxon>
        <taxon>Pseudomonadati</taxon>
        <taxon>Pseudomonadota</taxon>
        <taxon>Alphaproteobacteria</taxon>
        <taxon>Rhodobacterales</taxon>
        <taxon>Roseobacteraceae</taxon>
        <taxon>Pacificibacter</taxon>
    </lineage>
</organism>
<feature type="chain" id="PRO_5010993990" evidence="3">
    <location>
        <begin position="28"/>
        <end position="328"/>
    </location>
</feature>
<dbReference type="InterPro" id="IPR028082">
    <property type="entry name" value="Peripla_BP_I"/>
</dbReference>
<dbReference type="GO" id="GO:0030288">
    <property type="term" value="C:outer membrane-bounded periplasmic space"/>
    <property type="evidence" value="ECO:0007669"/>
    <property type="project" value="TreeGrafter"/>
</dbReference>
<proteinExistence type="inferred from homology"/>
<sequence length="328" mass="34773">MGMTTRRQLLGSSVALAMVAVASTAFANDTLPDGGSVEAIANNGEAQRIAFMAFQNNPFWIPVIEGAKAATKYLESYNTTVDYIDLGDNLTPEAVIAGIEAAVAQGYDGIVTVPIFDGTERAINEAAEAGVPTINIIAEGSVPSDRILFIGQNGTSAGRQLGAFMAEKMGGEGKLGVITGYFGAVQHTARMNGAIDYLSAEYPDVKIIGPFENQDRAELAYSQVQDMYTANPDLKMIYVTAGGPFGAARAVRDLELTGKVGVVGFDHTPDNTAYIETGEMVGLIDQAPFQQAFDATVTMHNYLMNGETPAEDIMYVEGNLLTADGIQK</sequence>
<dbReference type="RefSeq" id="WP_211753588.1">
    <property type="nucleotide sequence ID" value="NZ_FNZV01000017.1"/>
</dbReference>
<gene>
    <name evidence="5" type="primary">rbsB_2</name>
    <name evidence="5" type="ORF">PAM7971_00668</name>
</gene>
<dbReference type="Proteomes" id="UP000193307">
    <property type="component" value="Unassembled WGS sequence"/>
</dbReference>
<dbReference type="Gene3D" id="3.40.50.2300">
    <property type="match status" value="2"/>
</dbReference>
<dbReference type="InterPro" id="IPR025997">
    <property type="entry name" value="SBP_2_dom"/>
</dbReference>
<protein>
    <submittedName>
        <fullName evidence="5">D-ribose-binding periplasmic protein</fullName>
    </submittedName>
</protein>